<dbReference type="Pfam" id="PF13607">
    <property type="entry name" value="Succ_CoA_lig"/>
    <property type="match status" value="1"/>
</dbReference>
<gene>
    <name evidence="2" type="ORF">METZ01_LOCUS60140</name>
</gene>
<protein>
    <recommendedName>
        <fullName evidence="1">ATP-grasp domain-containing protein</fullName>
    </recommendedName>
</protein>
<feature type="non-terminal residue" evidence="2">
    <location>
        <position position="1"/>
    </location>
</feature>
<evidence type="ECO:0000259" key="1">
    <source>
        <dbReference type="PROSITE" id="PS50975"/>
    </source>
</evidence>
<dbReference type="SUPFAM" id="SSF52210">
    <property type="entry name" value="Succinyl-CoA synthetase domains"/>
    <property type="match status" value="2"/>
</dbReference>
<dbReference type="InterPro" id="IPR036291">
    <property type="entry name" value="NAD(P)-bd_dom_sf"/>
</dbReference>
<accession>A0A381STJ1</accession>
<dbReference type="SUPFAM" id="SSF56059">
    <property type="entry name" value="Glutathione synthetase ATP-binding domain-like"/>
    <property type="match status" value="1"/>
</dbReference>
<dbReference type="Gene3D" id="3.40.50.720">
    <property type="entry name" value="NAD(P)-binding Rossmann-like Domain"/>
    <property type="match status" value="1"/>
</dbReference>
<reference evidence="2" key="1">
    <citation type="submission" date="2018-05" db="EMBL/GenBank/DDBJ databases">
        <authorList>
            <person name="Lanie J.A."/>
            <person name="Ng W.-L."/>
            <person name="Kazmierczak K.M."/>
            <person name="Andrzejewski T.M."/>
            <person name="Davidsen T.M."/>
            <person name="Wayne K.J."/>
            <person name="Tettelin H."/>
            <person name="Glass J.I."/>
            <person name="Rusch D."/>
            <person name="Podicherti R."/>
            <person name="Tsui H.-C.T."/>
            <person name="Winkler M.E."/>
        </authorList>
    </citation>
    <scope>NUCLEOTIDE SEQUENCE</scope>
</reference>
<dbReference type="Gene3D" id="3.30.1490.20">
    <property type="entry name" value="ATP-grasp fold, A domain"/>
    <property type="match status" value="1"/>
</dbReference>
<proteinExistence type="predicted"/>
<organism evidence="2">
    <name type="scientific">marine metagenome</name>
    <dbReference type="NCBI Taxonomy" id="408172"/>
    <lineage>
        <taxon>unclassified sequences</taxon>
        <taxon>metagenomes</taxon>
        <taxon>ecological metagenomes</taxon>
    </lineage>
</organism>
<dbReference type="EMBL" id="UINC01003547">
    <property type="protein sequence ID" value="SVA07286.1"/>
    <property type="molecule type" value="Genomic_DNA"/>
</dbReference>
<dbReference type="PANTHER" id="PTHR42793">
    <property type="entry name" value="COA BINDING DOMAIN CONTAINING PROTEIN"/>
    <property type="match status" value="1"/>
</dbReference>
<dbReference type="InterPro" id="IPR013815">
    <property type="entry name" value="ATP_grasp_subdomain_1"/>
</dbReference>
<dbReference type="PANTHER" id="PTHR42793:SF4">
    <property type="entry name" value="BLL6376 PROTEIN"/>
    <property type="match status" value="1"/>
</dbReference>
<dbReference type="InterPro" id="IPR032875">
    <property type="entry name" value="Succ_CoA_lig_flav_dom"/>
</dbReference>
<dbReference type="SUPFAM" id="SSF51735">
    <property type="entry name" value="NAD(P)-binding Rossmann-fold domains"/>
    <property type="match status" value="1"/>
</dbReference>
<sequence length="664" mass="72298">VAVYGGKWSDYVFEQCTKLGFPGALWRVHPTRQDCFNSSDELPDAPDASFFGINRKLTVQEFSKLRRLGTGGAVVFASGFSEEKDGAEYARKLETAAGDLPFIGPNCYGFANFFDRVALWPDQVTGKQVDRGVAFIAQSGTISISMMGQRRSLPLGYVISLGNQQRLSAEDLIRYCAADDRVSAIGLYLEGILDLPKFISAVDYARTLGKPIALIKAGRSEKGRSVANTHTGALTGSDSLHAAFFERLGIVRCDTLSSLVETLKLLHCFGPLPSKKILVLGSSGGDMAMVSDSASKLDLDFSSVPESETDNLRASVGYRVKINNPLDIQTATWFDYPKLRQMFDVLLRCDYAVTAFMVDPQDETEADTESFDRAIHTLLESVKEKSACGQAALLSSLPESLSKETREKCLHAGVVPLQGLAESLEALHHAAKINEAWNKWSLPKIISPIQDTSSFRIFTESESKDMLARYGFTIPKNRLVLAKNVSAVAEEIGFPVVLKAVAPEISHKTEYGGVALNLKNISEVVETATGMSGIAEYFLVEEMISDGVAELILGVSVDPQFGPTLTLGAGGIYTELLKDSFALLFPVLETEVRQTIEKMRINALLKGWRGKPEGDTEALVGAVLDLAHFVECYADRLVGCDINPLIVRPRGKGVVAVDVLINLK</sequence>
<dbReference type="GO" id="GO:0005524">
    <property type="term" value="F:ATP binding"/>
    <property type="evidence" value="ECO:0007669"/>
    <property type="project" value="InterPro"/>
</dbReference>
<dbReference type="GO" id="GO:0046872">
    <property type="term" value="F:metal ion binding"/>
    <property type="evidence" value="ECO:0007669"/>
    <property type="project" value="InterPro"/>
</dbReference>
<dbReference type="PROSITE" id="PS50975">
    <property type="entry name" value="ATP_GRASP"/>
    <property type="match status" value="1"/>
</dbReference>
<name>A0A381STJ1_9ZZZZ</name>
<dbReference type="AlphaFoldDB" id="A0A381STJ1"/>
<dbReference type="InterPro" id="IPR016102">
    <property type="entry name" value="Succinyl-CoA_synth-like"/>
</dbReference>
<feature type="domain" description="ATP-grasp" evidence="1">
    <location>
        <begin position="464"/>
        <end position="500"/>
    </location>
</feature>
<dbReference type="Gene3D" id="3.30.470.20">
    <property type="entry name" value="ATP-grasp fold, B domain"/>
    <property type="match status" value="1"/>
</dbReference>
<dbReference type="InterPro" id="IPR011761">
    <property type="entry name" value="ATP-grasp"/>
</dbReference>
<dbReference type="Gene3D" id="3.40.50.261">
    <property type="entry name" value="Succinyl-CoA synthetase domains"/>
    <property type="match status" value="2"/>
</dbReference>
<dbReference type="Pfam" id="PF13549">
    <property type="entry name" value="ATP-grasp_5"/>
    <property type="match status" value="1"/>
</dbReference>
<evidence type="ECO:0000313" key="2">
    <source>
        <dbReference type="EMBL" id="SVA07286.1"/>
    </source>
</evidence>